<sequence>MTELTRVPVVPAETAFNLTRTTDEYNNADRTIHLVEGQPLETGPQRGGLHGLGNLEASAVAGPTEVPGGREEHSAMSEVPAEPSDPTGGGRKRRTTEKDADPRPSRRQTLYAQRPLALAPDLSAANAGIIVGASTGDLVNRAAFRTVSAQDQARLDEIARQTPRQSRQSKGAWADALKAAHPNLSAADAAVIVGVVKRVIARRAAYRTVSAQDRARLDEIKAATPQLPGQSKGAWADALKAAHPDLSAADAAITVGSFKDDIARRTAFRTVSAQDQARLDEIARQTPQLPGQSKGAWADALKAAHPDLSAADAAIIVGAVKQDIAKRAAFQTVSAQDQARLDEIAAVTPRLPGQSKGAWADALKAAHPDLSAADAAIIVNAVKQDIAKRTAFQTVSAQDHARLDEIARQTPQLQGQSKRAWADALKAAHPDLSAADAAAIVGAVKRVIARRAAFQTVSAQDQARLDEIARQTPRLPGQSKGAWADALKAAHPDLSASDAAIIVGSVKHNIVKRAAFRTVSAQDQARLDEIARQTPRQSRQSKGAWADALKAAHPDLSAADAATIVGALKDDIAVRAAFRTVSAQDRARLDEIAAVTPRQGRSNAAWADALKAAHPDLSAADAATIVGAAKDEIARRAAFRTVSAQDQARLDELARQTPQLPGQSNAAWADALKAAHPDLSAADAAVIVGAIKQDIAKRAAFRTVSAQDQARLDEIAAATPRQGGSNAAWADALKAAHPDLSAADAATILGTFRDDIARRAAFRTVSAQDQARLDEIKAATPQLPGQSKGAWADALKAAHPDLSAADAAIVVGAVRRDIAVRTAFQTVSAQDQARLDEIARQTPQLPGQSKGAWADALKAAHPDLSAADAAIIVGASKKRIARRAAFKVI</sequence>
<feature type="region of interest" description="Disordered" evidence="1">
    <location>
        <begin position="60"/>
        <end position="111"/>
    </location>
</feature>
<evidence type="ECO:0000256" key="1">
    <source>
        <dbReference type="SAM" id="MobiDB-lite"/>
    </source>
</evidence>
<name>A0A7W6QBH1_9HYPH</name>
<dbReference type="RefSeq" id="WP_245441483.1">
    <property type="nucleotide sequence ID" value="NZ_JACIFV010000020.1"/>
</dbReference>
<organism evidence="2 3">
    <name type="scientific">Rhizobium aethiopicum</name>
    <dbReference type="NCBI Taxonomy" id="1138170"/>
    <lineage>
        <taxon>Bacteria</taxon>
        <taxon>Pseudomonadati</taxon>
        <taxon>Pseudomonadota</taxon>
        <taxon>Alphaproteobacteria</taxon>
        <taxon>Hyphomicrobiales</taxon>
        <taxon>Rhizobiaceae</taxon>
        <taxon>Rhizobium/Agrobacterium group</taxon>
        <taxon>Rhizobium</taxon>
    </lineage>
</organism>
<comment type="caution">
    <text evidence="2">The sequence shown here is derived from an EMBL/GenBank/DDBJ whole genome shotgun (WGS) entry which is preliminary data.</text>
</comment>
<gene>
    <name evidence="2" type="ORF">GGD53_004673</name>
</gene>
<evidence type="ECO:0000313" key="3">
    <source>
        <dbReference type="Proteomes" id="UP000524492"/>
    </source>
</evidence>
<dbReference type="Proteomes" id="UP000524492">
    <property type="component" value="Unassembled WGS sequence"/>
</dbReference>
<dbReference type="AlphaFoldDB" id="A0A7W6QBH1"/>
<evidence type="ECO:0000313" key="2">
    <source>
        <dbReference type="EMBL" id="MBB4194494.1"/>
    </source>
</evidence>
<keyword evidence="3" id="KW-1185">Reference proteome</keyword>
<dbReference type="EMBL" id="JACIFV010000020">
    <property type="protein sequence ID" value="MBB4194494.1"/>
    <property type="molecule type" value="Genomic_DNA"/>
</dbReference>
<reference evidence="2 3" key="1">
    <citation type="submission" date="2020-08" db="EMBL/GenBank/DDBJ databases">
        <title>Genomic Encyclopedia of Type Strains, Phase IV (KMG-V): Genome sequencing to study the core and pangenomes of soil and plant-associated prokaryotes.</title>
        <authorList>
            <person name="Whitman W."/>
        </authorList>
    </citation>
    <scope>NUCLEOTIDE SEQUENCE [LARGE SCALE GENOMIC DNA]</scope>
    <source>
        <strain evidence="2 3">SEMIA 4074</strain>
    </source>
</reference>
<proteinExistence type="predicted"/>
<protein>
    <submittedName>
        <fullName evidence="2">Uncharacterized protein</fullName>
    </submittedName>
</protein>
<accession>A0A7W6QBH1</accession>